<evidence type="ECO:0000313" key="3">
    <source>
        <dbReference type="Proteomes" id="UP000706124"/>
    </source>
</evidence>
<keyword evidence="3" id="KW-1185">Reference proteome</keyword>
<dbReference type="EMBL" id="SRPO01000062">
    <property type="protein sequence ID" value="KAG5943813.1"/>
    <property type="molecule type" value="Genomic_DNA"/>
</dbReference>
<comment type="caution">
    <text evidence="2">The sequence shown here is derived from an EMBL/GenBank/DDBJ whole genome shotgun (WGS) entry which is preliminary data.</text>
</comment>
<evidence type="ECO:0000313" key="2">
    <source>
        <dbReference type="EMBL" id="KAG5943813.1"/>
    </source>
</evidence>
<dbReference type="Proteomes" id="UP000706124">
    <property type="component" value="Unassembled WGS sequence"/>
</dbReference>
<dbReference type="AlphaFoldDB" id="A0A9P7MGL3"/>
<feature type="region of interest" description="Disordered" evidence="1">
    <location>
        <begin position="54"/>
        <end position="78"/>
    </location>
</feature>
<name>A0A9P7MGL3_9HYPO</name>
<reference evidence="2 3" key="1">
    <citation type="journal article" date="2020" name="bioRxiv">
        <title>Whole genome comparisons of ergot fungi reveals the divergence and evolution of species within the genus Claviceps are the result of varying mechanisms driving genome evolution and host range expansion.</title>
        <authorList>
            <person name="Wyka S.A."/>
            <person name="Mondo S.J."/>
            <person name="Liu M."/>
            <person name="Dettman J."/>
            <person name="Nalam V."/>
            <person name="Broders K.D."/>
        </authorList>
    </citation>
    <scope>NUCLEOTIDE SEQUENCE [LARGE SCALE GENOMIC DNA]</scope>
    <source>
        <strain evidence="2 3">CCC 1485</strain>
    </source>
</reference>
<accession>A0A9P7MGL3</accession>
<feature type="compositionally biased region" description="Low complexity" evidence="1">
    <location>
        <begin position="60"/>
        <end position="78"/>
    </location>
</feature>
<gene>
    <name evidence="2" type="ORF">E4U60_006434</name>
</gene>
<sequence>MPSINVKLAEVAPFDVALKCPRLIFHLERPKHTEQKSLPSLPMGKHQIFHPLDGLITKNPSKAPPGGVSGSSGRLLSP</sequence>
<organism evidence="2 3">
    <name type="scientific">Claviceps pazoutovae</name>
    <dbReference type="NCBI Taxonomy" id="1649127"/>
    <lineage>
        <taxon>Eukaryota</taxon>
        <taxon>Fungi</taxon>
        <taxon>Dikarya</taxon>
        <taxon>Ascomycota</taxon>
        <taxon>Pezizomycotina</taxon>
        <taxon>Sordariomycetes</taxon>
        <taxon>Hypocreomycetidae</taxon>
        <taxon>Hypocreales</taxon>
        <taxon>Clavicipitaceae</taxon>
        <taxon>Claviceps</taxon>
    </lineage>
</organism>
<proteinExistence type="predicted"/>
<protein>
    <submittedName>
        <fullName evidence="2">Uncharacterized protein</fullName>
    </submittedName>
</protein>
<evidence type="ECO:0000256" key="1">
    <source>
        <dbReference type="SAM" id="MobiDB-lite"/>
    </source>
</evidence>